<dbReference type="EMBL" id="JAIQCV010000010">
    <property type="protein sequence ID" value="KAH1057132.1"/>
    <property type="molecule type" value="Genomic_DNA"/>
</dbReference>
<protein>
    <submittedName>
        <fullName evidence="1">Uncharacterized protein</fullName>
    </submittedName>
</protein>
<dbReference type="Proteomes" id="UP000828251">
    <property type="component" value="Unassembled WGS sequence"/>
</dbReference>
<comment type="caution">
    <text evidence="1">The sequence shown here is derived from an EMBL/GenBank/DDBJ whole genome shotgun (WGS) entry which is preliminary data.</text>
</comment>
<gene>
    <name evidence="1" type="ORF">J1N35_035197</name>
</gene>
<organism evidence="1 2">
    <name type="scientific">Gossypium stocksii</name>
    <dbReference type="NCBI Taxonomy" id="47602"/>
    <lineage>
        <taxon>Eukaryota</taxon>
        <taxon>Viridiplantae</taxon>
        <taxon>Streptophyta</taxon>
        <taxon>Embryophyta</taxon>
        <taxon>Tracheophyta</taxon>
        <taxon>Spermatophyta</taxon>
        <taxon>Magnoliopsida</taxon>
        <taxon>eudicotyledons</taxon>
        <taxon>Gunneridae</taxon>
        <taxon>Pentapetalae</taxon>
        <taxon>rosids</taxon>
        <taxon>malvids</taxon>
        <taxon>Malvales</taxon>
        <taxon>Malvaceae</taxon>
        <taxon>Malvoideae</taxon>
        <taxon>Gossypium</taxon>
    </lineage>
</organism>
<accession>A0A9D3UTH0</accession>
<name>A0A9D3UTH0_9ROSI</name>
<keyword evidence="2" id="KW-1185">Reference proteome</keyword>
<reference evidence="1 2" key="1">
    <citation type="journal article" date="2021" name="Plant Biotechnol. J.">
        <title>Multi-omics assisted identification of the key and species-specific regulatory components of drought-tolerant mechanisms in Gossypium stocksii.</title>
        <authorList>
            <person name="Yu D."/>
            <person name="Ke L."/>
            <person name="Zhang D."/>
            <person name="Wu Y."/>
            <person name="Sun Y."/>
            <person name="Mei J."/>
            <person name="Sun J."/>
            <person name="Sun Y."/>
        </authorList>
    </citation>
    <scope>NUCLEOTIDE SEQUENCE [LARGE SCALE GENOMIC DNA]</scope>
    <source>
        <strain evidence="2">cv. E1</strain>
        <tissue evidence="1">Leaf</tissue>
    </source>
</reference>
<evidence type="ECO:0000313" key="2">
    <source>
        <dbReference type="Proteomes" id="UP000828251"/>
    </source>
</evidence>
<sequence>MDVESVDKSKEIITRVIKGNSKSAVAIGLEINKVLSHPNGPDLEEFIDNREEEFMGQKFKEALEKKMGKKPMGSGGNVEINKGFIGNFSNTNLINFNFIGSKHVDKPKNSPMDDNINQGNLDLKEQANNGDGILEKIKAHYNPVFNKSEGFIVPISDNTLDPELLSPQNLCKNSKAKIDDTSSKSDCNIDSGNQGCANVKFPRIFWEDNMEHKPDIISLLELRVSGPKVDSIIAKLGFQFSHCMKDILGEVVCDWVRKVFEGNPIDPELNNTLVILIPKVQNLESFG</sequence>
<evidence type="ECO:0000313" key="1">
    <source>
        <dbReference type="EMBL" id="KAH1057132.1"/>
    </source>
</evidence>
<dbReference type="AlphaFoldDB" id="A0A9D3UTH0"/>
<proteinExistence type="predicted"/>